<sequence>MLKKIKKILLILFFINLSAFSQKHPVFYGGVEGYLFPQSENNVFAGISIGSQIYQFKFFAPEIGLDLYAGVVEQREINEGWPDATKLPDALMKQDFRASVLTLNPKFKFGNEDAFITFSPKYHIGRITGRARLYENRFDDGRFPLASNQTIKNRVAYWSFAVGFEGLNISDRSWFALSLNLTQLNARDAWGEIDFQDPNVKLSSMSRTSIGMGIRFYYNPFASEND</sequence>
<dbReference type="EMBL" id="JBHUOJ010000033">
    <property type="protein sequence ID" value="MFD2834552.1"/>
    <property type="molecule type" value="Genomic_DNA"/>
</dbReference>
<name>A0ABW5X7Q8_9FLAO</name>
<keyword evidence="1" id="KW-0732">Signal</keyword>
<gene>
    <name evidence="2" type="ORF">ACFSYS_14770</name>
</gene>
<reference evidence="3" key="1">
    <citation type="journal article" date="2019" name="Int. J. Syst. Evol. Microbiol.">
        <title>The Global Catalogue of Microorganisms (GCM) 10K type strain sequencing project: providing services to taxonomists for standard genome sequencing and annotation.</title>
        <authorList>
            <consortium name="The Broad Institute Genomics Platform"/>
            <consortium name="The Broad Institute Genome Sequencing Center for Infectious Disease"/>
            <person name="Wu L."/>
            <person name="Ma J."/>
        </authorList>
    </citation>
    <scope>NUCLEOTIDE SEQUENCE [LARGE SCALE GENOMIC DNA]</scope>
    <source>
        <strain evidence="3">KCTC 52925</strain>
    </source>
</reference>
<feature type="chain" id="PRO_5046715956" description="Outer membrane protein beta-barrel domain-containing protein" evidence="1">
    <location>
        <begin position="20"/>
        <end position="226"/>
    </location>
</feature>
<dbReference type="Proteomes" id="UP001597438">
    <property type="component" value="Unassembled WGS sequence"/>
</dbReference>
<dbReference type="RefSeq" id="WP_251740493.1">
    <property type="nucleotide sequence ID" value="NZ_JBHUOJ010000033.1"/>
</dbReference>
<feature type="signal peptide" evidence="1">
    <location>
        <begin position="1"/>
        <end position="19"/>
    </location>
</feature>
<evidence type="ECO:0000256" key="1">
    <source>
        <dbReference type="SAM" id="SignalP"/>
    </source>
</evidence>
<evidence type="ECO:0000313" key="2">
    <source>
        <dbReference type="EMBL" id="MFD2834552.1"/>
    </source>
</evidence>
<protein>
    <recommendedName>
        <fullName evidence="4">Outer membrane protein beta-barrel domain-containing protein</fullName>
    </recommendedName>
</protein>
<evidence type="ECO:0000313" key="3">
    <source>
        <dbReference type="Proteomes" id="UP001597438"/>
    </source>
</evidence>
<keyword evidence="3" id="KW-1185">Reference proteome</keyword>
<organism evidence="2 3">
    <name type="scientific">Christiangramia antarctica</name>
    <dbReference type="NCBI Taxonomy" id="2058158"/>
    <lineage>
        <taxon>Bacteria</taxon>
        <taxon>Pseudomonadati</taxon>
        <taxon>Bacteroidota</taxon>
        <taxon>Flavobacteriia</taxon>
        <taxon>Flavobacteriales</taxon>
        <taxon>Flavobacteriaceae</taxon>
        <taxon>Christiangramia</taxon>
    </lineage>
</organism>
<evidence type="ECO:0008006" key="4">
    <source>
        <dbReference type="Google" id="ProtNLM"/>
    </source>
</evidence>
<proteinExistence type="predicted"/>
<comment type="caution">
    <text evidence="2">The sequence shown here is derived from an EMBL/GenBank/DDBJ whole genome shotgun (WGS) entry which is preliminary data.</text>
</comment>
<accession>A0ABW5X7Q8</accession>